<organism evidence="3 4">
    <name type="scientific">Botrytis galanthina</name>
    <dbReference type="NCBI Taxonomy" id="278940"/>
    <lineage>
        <taxon>Eukaryota</taxon>
        <taxon>Fungi</taxon>
        <taxon>Dikarya</taxon>
        <taxon>Ascomycota</taxon>
        <taxon>Pezizomycotina</taxon>
        <taxon>Leotiomycetes</taxon>
        <taxon>Helotiales</taxon>
        <taxon>Sclerotiniaceae</taxon>
        <taxon>Botrytis</taxon>
    </lineage>
</organism>
<dbReference type="PANTHER" id="PTHR43115">
    <property type="entry name" value="DEHYDROGENASE/REDUCTASE SDR FAMILY MEMBER 11"/>
    <property type="match status" value="1"/>
</dbReference>
<dbReference type="EMBL" id="PQXL01000214">
    <property type="protein sequence ID" value="THV49050.1"/>
    <property type="molecule type" value="Genomic_DNA"/>
</dbReference>
<dbReference type="InterPro" id="IPR036291">
    <property type="entry name" value="NAD(P)-bd_dom_sf"/>
</dbReference>
<keyword evidence="4" id="KW-1185">Reference proteome</keyword>
<keyword evidence="2" id="KW-0560">Oxidoreductase</keyword>
<comment type="similarity">
    <text evidence="1">Belongs to the short-chain dehydrogenases/reductases (SDR) family.</text>
</comment>
<dbReference type="GO" id="GO:0016491">
    <property type="term" value="F:oxidoreductase activity"/>
    <property type="evidence" value="ECO:0007669"/>
    <property type="project" value="UniProtKB-KW"/>
</dbReference>
<dbReference type="OrthoDB" id="1933717at2759"/>
<dbReference type="PRINTS" id="PR00081">
    <property type="entry name" value="GDHRDH"/>
</dbReference>
<evidence type="ECO:0000313" key="3">
    <source>
        <dbReference type="EMBL" id="THV49050.1"/>
    </source>
</evidence>
<protein>
    <recommendedName>
        <fullName evidence="5">NAD(P)-binding protein</fullName>
    </recommendedName>
</protein>
<accession>A0A4S8QVR3</accession>
<dbReference type="Gene3D" id="3.40.50.720">
    <property type="entry name" value="NAD(P)-binding Rossmann-like Domain"/>
    <property type="match status" value="1"/>
</dbReference>
<gene>
    <name evidence="3" type="ORF">BGAL_0214g00190</name>
</gene>
<dbReference type="CDD" id="cd05233">
    <property type="entry name" value="SDR_c"/>
    <property type="match status" value="1"/>
</dbReference>
<dbReference type="PANTHER" id="PTHR43115:SF4">
    <property type="entry name" value="DEHYDROGENASE_REDUCTASE SDR FAMILY MEMBER 11"/>
    <property type="match status" value="1"/>
</dbReference>
<evidence type="ECO:0000256" key="2">
    <source>
        <dbReference type="ARBA" id="ARBA00023002"/>
    </source>
</evidence>
<comment type="caution">
    <text evidence="3">The sequence shown here is derived from an EMBL/GenBank/DDBJ whole genome shotgun (WGS) entry which is preliminary data.</text>
</comment>
<dbReference type="AlphaFoldDB" id="A0A4S8QVR3"/>
<name>A0A4S8QVR3_9HELO</name>
<reference evidence="3 4" key="1">
    <citation type="submission" date="2017-12" db="EMBL/GenBank/DDBJ databases">
        <title>Comparative genomics of Botrytis spp.</title>
        <authorList>
            <person name="Valero-Jimenez C.A."/>
            <person name="Tapia P."/>
            <person name="Veloso J."/>
            <person name="Silva-Moreno E."/>
            <person name="Staats M."/>
            <person name="Valdes J.H."/>
            <person name="Van Kan J.A.L."/>
        </authorList>
    </citation>
    <scope>NUCLEOTIDE SEQUENCE [LARGE SCALE GENOMIC DNA]</scope>
    <source>
        <strain evidence="3 4">MUCL435</strain>
    </source>
</reference>
<evidence type="ECO:0000313" key="4">
    <source>
        <dbReference type="Proteomes" id="UP000308671"/>
    </source>
</evidence>
<dbReference type="SUPFAM" id="SSF51735">
    <property type="entry name" value="NAD(P)-binding Rossmann-fold domains"/>
    <property type="match status" value="1"/>
</dbReference>
<dbReference type="InterPro" id="IPR002347">
    <property type="entry name" value="SDR_fam"/>
</dbReference>
<evidence type="ECO:0008006" key="5">
    <source>
        <dbReference type="Google" id="ProtNLM"/>
    </source>
</evidence>
<dbReference type="Proteomes" id="UP000308671">
    <property type="component" value="Unassembled WGS sequence"/>
</dbReference>
<evidence type="ECO:0000256" key="1">
    <source>
        <dbReference type="ARBA" id="ARBA00006484"/>
    </source>
</evidence>
<sequence length="308" mass="33489">MSATPDPDAYTTPFAITKSIHRDPYWAIDSKNPANNQSGKIIIITGASAGLGAAAARVWAEAHASGIVLAARRVPPIDSLIEKLQPISPETKFLSVKVDIANEEDVKNLYETVQKEFGRHADVLLNNAGYMSNGMIGEEKPSDWWKGIEINLKGLYHMTHHFIRSQPSPKSPTGTVITVSSGRAALTGPGGSAYNISKLAEQRLSEHLHVEYPSLRVFTTMPGIVLTDMVSDSFKPYAKDHADLTGMLALYLAQERADYLRGGMVGVNWDVEEMEGYGKEIAEKKALQTSWISIVPITGGKGLAGLRD</sequence>
<proteinExistence type="inferred from homology"/>
<dbReference type="Pfam" id="PF00106">
    <property type="entry name" value="adh_short"/>
    <property type="match status" value="1"/>
</dbReference>